<dbReference type="AlphaFoldDB" id="A0A8J8PWJ1"/>
<protein>
    <submittedName>
        <fullName evidence="8">Integrase</fullName>
    </submittedName>
</protein>
<dbReference type="InterPro" id="IPR050090">
    <property type="entry name" value="Tyrosine_recombinase_XerCD"/>
</dbReference>
<keyword evidence="9" id="KW-1185">Reference proteome</keyword>
<dbReference type="InterPro" id="IPR011010">
    <property type="entry name" value="DNA_brk_join_enz"/>
</dbReference>
<evidence type="ECO:0000256" key="2">
    <source>
        <dbReference type="ARBA" id="ARBA00023125"/>
    </source>
</evidence>
<dbReference type="RefSeq" id="WP_148860503.1">
    <property type="nucleotide sequence ID" value="NZ_PHNJ01000021.1"/>
</dbReference>
<gene>
    <name evidence="8" type="ORF">CV102_23750</name>
</gene>
<keyword evidence="1" id="KW-0229">DNA integration</keyword>
<dbReference type="SUPFAM" id="SSF56349">
    <property type="entry name" value="DNA breaking-rejoining enzymes"/>
    <property type="match status" value="1"/>
</dbReference>
<dbReference type="InterPro" id="IPR013762">
    <property type="entry name" value="Integrase-like_cat_sf"/>
</dbReference>
<feature type="region of interest" description="Disordered" evidence="5">
    <location>
        <begin position="1"/>
        <end position="24"/>
    </location>
</feature>
<dbReference type="GO" id="GO:0003677">
    <property type="term" value="F:DNA binding"/>
    <property type="evidence" value="ECO:0007669"/>
    <property type="project" value="UniProtKB-UniRule"/>
</dbReference>
<evidence type="ECO:0000256" key="3">
    <source>
        <dbReference type="ARBA" id="ARBA00023172"/>
    </source>
</evidence>
<evidence type="ECO:0000313" key="8">
    <source>
        <dbReference type="EMBL" id="TYL36161.1"/>
    </source>
</evidence>
<dbReference type="Proteomes" id="UP000766904">
    <property type="component" value="Unassembled WGS sequence"/>
</dbReference>
<name>A0A8J8PWJ1_9EURY</name>
<dbReference type="EMBL" id="PHNJ01000021">
    <property type="protein sequence ID" value="TYL36161.1"/>
    <property type="molecule type" value="Genomic_DNA"/>
</dbReference>
<dbReference type="PROSITE" id="PS51898">
    <property type="entry name" value="TYR_RECOMBINASE"/>
    <property type="match status" value="1"/>
</dbReference>
<keyword evidence="2 4" id="KW-0238">DNA-binding</keyword>
<feature type="domain" description="Core-binding (CB)" evidence="7">
    <location>
        <begin position="20"/>
        <end position="106"/>
    </location>
</feature>
<evidence type="ECO:0000256" key="4">
    <source>
        <dbReference type="PROSITE-ProRule" id="PRU01248"/>
    </source>
</evidence>
<dbReference type="CDD" id="cd00397">
    <property type="entry name" value="DNA_BRE_C"/>
    <property type="match status" value="1"/>
</dbReference>
<evidence type="ECO:0000256" key="1">
    <source>
        <dbReference type="ARBA" id="ARBA00022908"/>
    </source>
</evidence>
<proteinExistence type="predicted"/>
<dbReference type="PANTHER" id="PTHR30349:SF41">
    <property type="entry name" value="INTEGRASE_RECOMBINASE PROTEIN MJ0367-RELATED"/>
    <property type="match status" value="1"/>
</dbReference>
<evidence type="ECO:0000259" key="6">
    <source>
        <dbReference type="PROSITE" id="PS51898"/>
    </source>
</evidence>
<dbReference type="GO" id="GO:0015074">
    <property type="term" value="P:DNA integration"/>
    <property type="evidence" value="ECO:0007669"/>
    <property type="project" value="UniProtKB-KW"/>
</dbReference>
<comment type="caution">
    <text evidence="8">The sequence shown here is derived from an EMBL/GenBank/DDBJ whole genome shotgun (WGS) entry which is preliminary data.</text>
</comment>
<accession>A0A8J8PWJ1</accession>
<evidence type="ECO:0000256" key="5">
    <source>
        <dbReference type="SAM" id="MobiDB-lite"/>
    </source>
</evidence>
<keyword evidence="3" id="KW-0233">DNA recombination</keyword>
<evidence type="ECO:0000259" key="7">
    <source>
        <dbReference type="PROSITE" id="PS51900"/>
    </source>
</evidence>
<organism evidence="8 9">
    <name type="scientific">Natronococcus pandeyae</name>
    <dbReference type="NCBI Taxonomy" id="2055836"/>
    <lineage>
        <taxon>Archaea</taxon>
        <taxon>Methanobacteriati</taxon>
        <taxon>Methanobacteriota</taxon>
        <taxon>Stenosarchaea group</taxon>
        <taxon>Halobacteria</taxon>
        <taxon>Halobacteriales</taxon>
        <taxon>Natrialbaceae</taxon>
        <taxon>Natronococcus</taxon>
    </lineage>
</organism>
<dbReference type="PANTHER" id="PTHR30349">
    <property type="entry name" value="PHAGE INTEGRASE-RELATED"/>
    <property type="match status" value="1"/>
</dbReference>
<dbReference type="PROSITE" id="PS51900">
    <property type="entry name" value="CB"/>
    <property type="match status" value="1"/>
</dbReference>
<evidence type="ECO:0000313" key="9">
    <source>
        <dbReference type="Proteomes" id="UP000766904"/>
    </source>
</evidence>
<dbReference type="Gene3D" id="1.10.443.10">
    <property type="entry name" value="Intergrase catalytic core"/>
    <property type="match status" value="1"/>
</dbReference>
<sequence>MDSGNSRATTHSRARNRGGKTVEDAVDRYLTHKLESGGSRSSMEPPLRFFEAFCTSEGIERVDELESGDCREFGLRLADRKRNGEIAGSTANTYFAYVRAFLSFCVRDELINSNPADTESAEEFLPEDTSTRETQFWTAEQRKQLLAYADERVEQARREVIDTPLERAYRDRTAVVLLAELGVRGAELFRDKNDDDRNGLQWGDVDLERGRITVFGKSRDHEPVGLTEAAHNALSRLQRVQEPPIDEWPVFPTGHAASKYAAVEKATGERPEPGSDIDAICWEKEVAPPSITKEAGRQILKRLTNEAGIELEGDQEYLQPHGARRALGAELYESGHSELAQSALRHKSIETTHEAYSDIKAEDVAKSIDEVRE</sequence>
<dbReference type="Pfam" id="PF00589">
    <property type="entry name" value="Phage_integrase"/>
    <property type="match status" value="1"/>
</dbReference>
<dbReference type="InterPro" id="IPR044068">
    <property type="entry name" value="CB"/>
</dbReference>
<dbReference type="InterPro" id="IPR010998">
    <property type="entry name" value="Integrase_recombinase_N"/>
</dbReference>
<dbReference type="OrthoDB" id="194919at2157"/>
<dbReference type="InterPro" id="IPR002104">
    <property type="entry name" value="Integrase_catalytic"/>
</dbReference>
<reference evidence="8" key="1">
    <citation type="submission" date="2017-11" db="EMBL/GenBank/DDBJ databases">
        <authorList>
            <person name="Kajale S.C."/>
            <person name="Sharma A."/>
        </authorList>
    </citation>
    <scope>NUCLEOTIDE SEQUENCE</scope>
    <source>
        <strain evidence="8">LS1_42</strain>
    </source>
</reference>
<dbReference type="GO" id="GO:0006310">
    <property type="term" value="P:DNA recombination"/>
    <property type="evidence" value="ECO:0007669"/>
    <property type="project" value="UniProtKB-KW"/>
</dbReference>
<dbReference type="Gene3D" id="1.10.150.130">
    <property type="match status" value="1"/>
</dbReference>
<feature type="domain" description="Tyr recombinase" evidence="6">
    <location>
        <begin position="132"/>
        <end position="369"/>
    </location>
</feature>